<dbReference type="Proteomes" id="UP000306102">
    <property type="component" value="Unassembled WGS sequence"/>
</dbReference>
<feature type="domain" description="COBRA C-terminal" evidence="7">
    <location>
        <begin position="157"/>
        <end position="345"/>
    </location>
</feature>
<keyword evidence="6" id="KW-0449">Lipoprotein</keyword>
<protein>
    <recommendedName>
        <fullName evidence="7">COBRA C-terminal domain-containing protein</fullName>
    </recommendedName>
</protein>
<evidence type="ECO:0000256" key="5">
    <source>
        <dbReference type="ARBA" id="ARBA00023180"/>
    </source>
</evidence>
<evidence type="ECO:0000313" key="9">
    <source>
        <dbReference type="Proteomes" id="UP000306102"/>
    </source>
</evidence>
<keyword evidence="5" id="KW-0325">Glycoprotein</keyword>
<reference evidence="8 9" key="1">
    <citation type="journal article" date="2018" name="Proc. Natl. Acad. Sci. U.S.A.">
        <title>Draft genome sequence of Camellia sinensis var. sinensis provides insights into the evolution of the tea genome and tea quality.</title>
        <authorList>
            <person name="Wei C."/>
            <person name="Yang H."/>
            <person name="Wang S."/>
            <person name="Zhao J."/>
            <person name="Liu C."/>
            <person name="Gao L."/>
            <person name="Xia E."/>
            <person name="Lu Y."/>
            <person name="Tai Y."/>
            <person name="She G."/>
            <person name="Sun J."/>
            <person name="Cao H."/>
            <person name="Tong W."/>
            <person name="Gao Q."/>
            <person name="Li Y."/>
            <person name="Deng W."/>
            <person name="Jiang X."/>
            <person name="Wang W."/>
            <person name="Chen Q."/>
            <person name="Zhang S."/>
            <person name="Li H."/>
            <person name="Wu J."/>
            <person name="Wang P."/>
            <person name="Li P."/>
            <person name="Shi C."/>
            <person name="Zheng F."/>
            <person name="Jian J."/>
            <person name="Huang B."/>
            <person name="Shan D."/>
            <person name="Shi M."/>
            <person name="Fang C."/>
            <person name="Yue Y."/>
            <person name="Li F."/>
            <person name="Li D."/>
            <person name="Wei S."/>
            <person name="Han B."/>
            <person name="Jiang C."/>
            <person name="Yin Y."/>
            <person name="Xia T."/>
            <person name="Zhang Z."/>
            <person name="Bennetzen J.L."/>
            <person name="Zhao S."/>
            <person name="Wan X."/>
        </authorList>
    </citation>
    <scope>NUCLEOTIDE SEQUENCE [LARGE SCALE GENOMIC DNA]</scope>
    <source>
        <strain evidence="9">cv. Shuchazao</strain>
        <tissue evidence="8">Leaf</tissue>
    </source>
</reference>
<gene>
    <name evidence="8" type="ORF">TEA_011985</name>
</gene>
<comment type="similarity">
    <text evidence="2">Belongs to the COBRA family.</text>
</comment>
<dbReference type="GO" id="GO:0052324">
    <property type="term" value="P:plant-type cell wall cellulose biosynthetic process"/>
    <property type="evidence" value="ECO:0007669"/>
    <property type="project" value="TreeGrafter"/>
</dbReference>
<dbReference type="STRING" id="542762.A0A4S4DGN7"/>
<proteinExistence type="inferred from homology"/>
<comment type="subcellular location">
    <subcellularLocation>
        <location evidence="1">Cell membrane</location>
        <topology evidence="1">Lipid-anchor</topology>
        <topology evidence="1">GPI-anchor</topology>
    </subcellularLocation>
</comment>
<accession>A0A4S4DGN7</accession>
<dbReference type="EMBL" id="SDRB02011305">
    <property type="protein sequence ID" value="THG01875.1"/>
    <property type="molecule type" value="Genomic_DNA"/>
</dbReference>
<organism evidence="8 9">
    <name type="scientific">Camellia sinensis var. sinensis</name>
    <name type="common">China tea</name>
    <dbReference type="NCBI Taxonomy" id="542762"/>
    <lineage>
        <taxon>Eukaryota</taxon>
        <taxon>Viridiplantae</taxon>
        <taxon>Streptophyta</taxon>
        <taxon>Embryophyta</taxon>
        <taxon>Tracheophyta</taxon>
        <taxon>Spermatophyta</taxon>
        <taxon>Magnoliopsida</taxon>
        <taxon>eudicotyledons</taxon>
        <taxon>Gunneridae</taxon>
        <taxon>Pentapetalae</taxon>
        <taxon>asterids</taxon>
        <taxon>Ericales</taxon>
        <taxon>Theaceae</taxon>
        <taxon>Camellia</taxon>
    </lineage>
</organism>
<dbReference type="AlphaFoldDB" id="A0A4S4DGN7"/>
<evidence type="ECO:0000256" key="2">
    <source>
        <dbReference type="ARBA" id="ARBA00005507"/>
    </source>
</evidence>
<keyword evidence="4" id="KW-0732">Signal</keyword>
<dbReference type="PIRSF" id="PIRSF038122">
    <property type="entry name" value="COBRA"/>
    <property type="match status" value="1"/>
</dbReference>
<dbReference type="InterPro" id="IPR006918">
    <property type="entry name" value="COBRA_pln"/>
</dbReference>
<evidence type="ECO:0000259" key="7">
    <source>
        <dbReference type="Pfam" id="PF25079"/>
    </source>
</evidence>
<dbReference type="PANTHER" id="PTHR31673:SF41">
    <property type="entry name" value="COBRA-LIKE PROTEIN"/>
    <property type="match status" value="1"/>
</dbReference>
<name>A0A4S4DGN7_CAMSN</name>
<dbReference type="PANTHER" id="PTHR31673">
    <property type="entry name" value="PROTEIN COBRA"/>
    <property type="match status" value="1"/>
</dbReference>
<evidence type="ECO:0000256" key="4">
    <source>
        <dbReference type="ARBA" id="ARBA00022729"/>
    </source>
</evidence>
<dbReference type="Pfam" id="PF04833">
    <property type="entry name" value="COBRA"/>
    <property type="match status" value="1"/>
</dbReference>
<keyword evidence="3" id="KW-0472">Membrane</keyword>
<evidence type="ECO:0000256" key="1">
    <source>
        <dbReference type="ARBA" id="ARBA00004609"/>
    </source>
</evidence>
<dbReference type="Pfam" id="PF25079">
    <property type="entry name" value="COB_C"/>
    <property type="match status" value="1"/>
</dbReference>
<sequence length="376" mass="41617">MNGAFATQQGDCSTFTSQIPHSCKIDPVIVDLLPDAANENKSSDSCHGGLLSAWAINPLQSFSSFEITVGHLEGNTTGYIPLNLTLMAPGPGYTCGQLEDTDPTVSSVIGGRRQEQVFKGAMFFLNQVDIAIVYHNVGTWKSSCTYSSYLANKAPVCCVSYSTFYNPIITSCPQCICCRSSNPNPMSCIGKGNPVTQSDLASKPDIVQCTDHMCPLRVHWHLKNNYKDQWRVKLTISNYNYGKSYSDWNVVVQHPGFSQSPITYSFNSTVLPTVGITDEVALFWGLEHYNSQLLTADEKQPGSVTTEVLLEKDSKSFTLRNGWAFPKRIYFNGDNCEMPLPDTFPMLPNGSLSQKPTHHHFILLFLIILTLKTLLV</sequence>
<evidence type="ECO:0000256" key="6">
    <source>
        <dbReference type="ARBA" id="ARBA00023288"/>
    </source>
</evidence>
<dbReference type="InterPro" id="IPR056900">
    <property type="entry name" value="COB_C"/>
</dbReference>
<comment type="caution">
    <text evidence="8">The sequence shown here is derived from an EMBL/GenBank/DDBJ whole genome shotgun (WGS) entry which is preliminary data.</text>
</comment>
<dbReference type="GO" id="GO:0010215">
    <property type="term" value="P:cellulose microfibril organization"/>
    <property type="evidence" value="ECO:0007669"/>
    <property type="project" value="InterPro"/>
</dbReference>
<keyword evidence="3" id="KW-0336">GPI-anchor</keyword>
<evidence type="ECO:0000256" key="3">
    <source>
        <dbReference type="ARBA" id="ARBA00022622"/>
    </source>
</evidence>
<dbReference type="GO" id="GO:0098552">
    <property type="term" value="C:side of membrane"/>
    <property type="evidence" value="ECO:0007669"/>
    <property type="project" value="UniProtKB-KW"/>
</dbReference>
<evidence type="ECO:0000313" key="8">
    <source>
        <dbReference type="EMBL" id="THG01875.1"/>
    </source>
</evidence>
<dbReference type="GO" id="GO:0005886">
    <property type="term" value="C:plasma membrane"/>
    <property type="evidence" value="ECO:0007669"/>
    <property type="project" value="UniProtKB-SubCell"/>
</dbReference>
<keyword evidence="9" id="KW-1185">Reference proteome</keyword>